<organism evidence="1">
    <name type="scientific">Collinsella aerofaciens</name>
    <dbReference type="NCBI Taxonomy" id="74426"/>
    <lineage>
        <taxon>Bacteria</taxon>
        <taxon>Bacillati</taxon>
        <taxon>Actinomycetota</taxon>
        <taxon>Coriobacteriia</taxon>
        <taxon>Coriobacteriales</taxon>
        <taxon>Coriobacteriaceae</taxon>
        <taxon>Collinsella</taxon>
    </lineage>
</organism>
<protein>
    <submittedName>
        <fullName evidence="1">Uncharacterized protein</fullName>
    </submittedName>
</protein>
<sequence>MAKKIPTLSPDIISNTCSDISRIVEAKHLGQKGINHETSSEGALLIGRRLEQEIAGYPISNLNGLLSPIACHLKQHFSPSLGPTYLKRCIKLARIVPEEMGFRPELDLEHYQSLAHIADKDLRLDLMNVAADNHWSALRIDRHARYRSPQDTLDAWERRVLESNQEVRRFARAYTDACGIISLDELIELYNSCAPNPVSRFEINETIWQIRNESGQIDNPCIISRDRKLYLIAPELDNAVDEAPYYYDDYGYSYRKYERHSEYTGEMRALRERRVGIRVAAIFAGHDRLPIKRLSYDEVICGHIKCSRSAERLKQYVLRDPELKASDLHAREDEFDFIMTKLLRSVGLHGMPTAQQITEDAAFLLIVVRPEFYERNKTAEVSKLLSIIYEDAPLWEFNGRSHTELRSEEVVEPPVSALHREVQSKQAA</sequence>
<evidence type="ECO:0000313" key="1">
    <source>
        <dbReference type="EMBL" id="VYT82257.1"/>
    </source>
</evidence>
<accession>A0A6N2ZVW7</accession>
<dbReference type="RefSeq" id="WP_156597955.1">
    <property type="nucleotide sequence ID" value="NZ_CACRTW010000007.1"/>
</dbReference>
<dbReference type="AlphaFoldDB" id="A0A6N2ZVW7"/>
<name>A0A6N2ZVW7_9ACTN</name>
<reference evidence="1" key="1">
    <citation type="submission" date="2019-11" db="EMBL/GenBank/DDBJ databases">
        <authorList>
            <person name="Feng L."/>
        </authorList>
    </citation>
    <scope>NUCLEOTIDE SEQUENCE</scope>
    <source>
        <strain evidence="1">CaerofaciensLFYP39</strain>
    </source>
</reference>
<gene>
    <name evidence="1" type="ORF">CALFYP39_00681</name>
</gene>
<proteinExistence type="predicted"/>
<dbReference type="EMBL" id="CACRTW010000007">
    <property type="protein sequence ID" value="VYT82257.1"/>
    <property type="molecule type" value="Genomic_DNA"/>
</dbReference>